<feature type="region of interest" description="Disordered" evidence="2">
    <location>
        <begin position="374"/>
        <end position="413"/>
    </location>
</feature>
<dbReference type="SUPFAM" id="SSF47473">
    <property type="entry name" value="EF-hand"/>
    <property type="match status" value="1"/>
</dbReference>
<dbReference type="InterPro" id="IPR011992">
    <property type="entry name" value="EF-hand-dom_pair"/>
</dbReference>
<keyword evidence="3" id="KW-0472">Membrane</keyword>
<evidence type="ECO:0000256" key="1">
    <source>
        <dbReference type="ARBA" id="ARBA00022837"/>
    </source>
</evidence>
<gene>
    <name evidence="5" type="ORF">RFI_06189</name>
</gene>
<feature type="domain" description="EF-hand" evidence="4">
    <location>
        <begin position="330"/>
        <end position="365"/>
    </location>
</feature>
<evidence type="ECO:0000259" key="4">
    <source>
        <dbReference type="PROSITE" id="PS50222"/>
    </source>
</evidence>
<dbReference type="GO" id="GO:0005509">
    <property type="term" value="F:calcium ion binding"/>
    <property type="evidence" value="ECO:0007669"/>
    <property type="project" value="InterPro"/>
</dbReference>
<proteinExistence type="predicted"/>
<feature type="transmembrane region" description="Helical" evidence="3">
    <location>
        <begin position="745"/>
        <end position="764"/>
    </location>
</feature>
<accession>X6NY90</accession>
<keyword evidence="3" id="KW-1133">Transmembrane helix</keyword>
<dbReference type="EMBL" id="ASPP01005227">
    <property type="protein sequence ID" value="ETO30931.1"/>
    <property type="molecule type" value="Genomic_DNA"/>
</dbReference>
<evidence type="ECO:0000313" key="5">
    <source>
        <dbReference type="EMBL" id="ETO30931.1"/>
    </source>
</evidence>
<reference evidence="5 6" key="1">
    <citation type="journal article" date="2013" name="Curr. Biol.">
        <title>The Genome of the Foraminiferan Reticulomyxa filosa.</title>
        <authorList>
            <person name="Glockner G."/>
            <person name="Hulsmann N."/>
            <person name="Schleicher M."/>
            <person name="Noegel A.A."/>
            <person name="Eichinger L."/>
            <person name="Gallinger C."/>
            <person name="Pawlowski J."/>
            <person name="Sierra R."/>
            <person name="Euteneuer U."/>
            <person name="Pillet L."/>
            <person name="Moustafa A."/>
            <person name="Platzer M."/>
            <person name="Groth M."/>
            <person name="Szafranski K."/>
            <person name="Schliwa M."/>
        </authorList>
    </citation>
    <scope>NUCLEOTIDE SEQUENCE [LARGE SCALE GENOMIC DNA]</scope>
</reference>
<evidence type="ECO:0000256" key="3">
    <source>
        <dbReference type="SAM" id="Phobius"/>
    </source>
</evidence>
<evidence type="ECO:0000256" key="2">
    <source>
        <dbReference type="SAM" id="MobiDB-lite"/>
    </source>
</evidence>
<sequence length="775" mass="87892">MTNETTFPNQQTDKELVMVIKASQSSSDVFSLSHEWNKENTLQIQLPETNKISVSSTAPATPPRPKTTKNLDELNVVTEATGPHGTEPRIDELAVLECNISLQSEMESQAADSTANCGKRQNYSPPFTFELIADEPKIEEQNLSSEEVNEEQNIKFQKFQQRLESLATKKQDENINYLDVARQCHSYHGFPSPMSVSVPVNPITPPLQAEYIVSPPVLVRGARLRQILEKFPIDNIETQLLAKQFYSRCDVQDKYLSVQKFAETFGVWQHETLEDGNAKCELASAEDGEAAMFCDEKKIKIALQQGQMSSIRVNLETFLATAVCLSTRTSIEQRTNLAFHVFDINEDGFVNIEEIEQVMMDSWTFFNDQINTSKSNGEKKEDKMGLVASPSTRHYQSEDNSSHTSNHKSSNRKISRNFVKMATGANKFHLSNPRDRFKDEVKRLMQELKDEYKMEKFDQNTFFKITKNREFLTAFTVNKHWLRDILSNEKSKLRHISSQDVQMHQFLEETATELSSDFVDNIQDVLRDHFVDSVEDLKTLNVVDLEGMRIKKNVATMIVNRLKNSKITNLNLVETEKSEDQTPGSESDYMSRNTVFGTLVTPRKKKKATVTTFNHVDKFVGVATTTSQCSSNSTERHKGSCSPLDAANNSACLPNDSFSGVHHGRKPPLQIHLKAFNPNPIKMSCFATHCKSIKGVAERLLSHSFHVWAQTTYIAILLLVVTIVLLTRWFVFVHVFSSDLDTSKLSVVLQLICYLSGLFTNLNLSNKCKTQMLME</sequence>
<dbReference type="Gene3D" id="1.10.238.10">
    <property type="entry name" value="EF-hand"/>
    <property type="match status" value="1"/>
</dbReference>
<name>X6NY90_RETFI</name>
<protein>
    <recommendedName>
        <fullName evidence="4">EF-hand domain-containing protein</fullName>
    </recommendedName>
</protein>
<dbReference type="PROSITE" id="PS50222">
    <property type="entry name" value="EF_HAND_2"/>
    <property type="match status" value="1"/>
</dbReference>
<dbReference type="PROSITE" id="PS00018">
    <property type="entry name" value="EF_HAND_1"/>
    <property type="match status" value="1"/>
</dbReference>
<comment type="caution">
    <text evidence="5">The sequence shown here is derived from an EMBL/GenBank/DDBJ whole genome shotgun (WGS) entry which is preliminary data.</text>
</comment>
<keyword evidence="3" id="KW-0812">Transmembrane</keyword>
<dbReference type="InterPro" id="IPR002048">
    <property type="entry name" value="EF_hand_dom"/>
</dbReference>
<dbReference type="Proteomes" id="UP000023152">
    <property type="component" value="Unassembled WGS sequence"/>
</dbReference>
<feature type="transmembrane region" description="Helical" evidence="3">
    <location>
        <begin position="713"/>
        <end position="733"/>
    </location>
</feature>
<keyword evidence="6" id="KW-1185">Reference proteome</keyword>
<evidence type="ECO:0000313" key="6">
    <source>
        <dbReference type="Proteomes" id="UP000023152"/>
    </source>
</evidence>
<keyword evidence="1" id="KW-0106">Calcium</keyword>
<dbReference type="AlphaFoldDB" id="X6NY90"/>
<dbReference type="InterPro" id="IPR018247">
    <property type="entry name" value="EF_Hand_1_Ca_BS"/>
</dbReference>
<organism evidence="5 6">
    <name type="scientific">Reticulomyxa filosa</name>
    <dbReference type="NCBI Taxonomy" id="46433"/>
    <lineage>
        <taxon>Eukaryota</taxon>
        <taxon>Sar</taxon>
        <taxon>Rhizaria</taxon>
        <taxon>Retaria</taxon>
        <taxon>Foraminifera</taxon>
        <taxon>Monothalamids</taxon>
        <taxon>Reticulomyxidae</taxon>
        <taxon>Reticulomyxa</taxon>
    </lineage>
</organism>